<evidence type="ECO:0000313" key="1">
    <source>
        <dbReference type="EMBL" id="GAA1521585.1"/>
    </source>
</evidence>
<sequence>MRHVGLKFKDVIELLDHGFDISLMLRDMRYEDPEAGFFFGYYLWIGGRI</sequence>
<name>A0ABN2AMI9_9MICO</name>
<keyword evidence="2" id="KW-1185">Reference proteome</keyword>
<accession>A0ABN2AMI9</accession>
<reference evidence="1 2" key="1">
    <citation type="journal article" date="2019" name="Int. J. Syst. Evol. Microbiol.">
        <title>The Global Catalogue of Microorganisms (GCM) 10K type strain sequencing project: providing services to taxonomists for standard genome sequencing and annotation.</title>
        <authorList>
            <consortium name="The Broad Institute Genomics Platform"/>
            <consortium name="The Broad Institute Genome Sequencing Center for Infectious Disease"/>
            <person name="Wu L."/>
            <person name="Ma J."/>
        </authorList>
    </citation>
    <scope>NUCLEOTIDE SEQUENCE [LARGE SCALE GENOMIC DNA]</scope>
    <source>
        <strain evidence="1 2">JCM 13318</strain>
    </source>
</reference>
<gene>
    <name evidence="1" type="ORF">GCM10009690_26050</name>
</gene>
<protein>
    <submittedName>
        <fullName evidence="1">Uncharacterized protein</fullName>
    </submittedName>
</protein>
<comment type="caution">
    <text evidence="1">The sequence shown here is derived from an EMBL/GenBank/DDBJ whole genome shotgun (WGS) entry which is preliminary data.</text>
</comment>
<evidence type="ECO:0000313" key="2">
    <source>
        <dbReference type="Proteomes" id="UP001500177"/>
    </source>
</evidence>
<dbReference type="Proteomes" id="UP001500177">
    <property type="component" value="Unassembled WGS sequence"/>
</dbReference>
<proteinExistence type="predicted"/>
<dbReference type="EMBL" id="BAAALX010000013">
    <property type="protein sequence ID" value="GAA1521585.1"/>
    <property type="molecule type" value="Genomic_DNA"/>
</dbReference>
<organism evidence="1 2">
    <name type="scientific">Brevibacterium permense</name>
    <dbReference type="NCBI Taxonomy" id="234834"/>
    <lineage>
        <taxon>Bacteria</taxon>
        <taxon>Bacillati</taxon>
        <taxon>Actinomycetota</taxon>
        <taxon>Actinomycetes</taxon>
        <taxon>Micrococcales</taxon>
        <taxon>Brevibacteriaceae</taxon>
        <taxon>Brevibacterium</taxon>
    </lineage>
</organism>